<evidence type="ECO:0000259" key="8">
    <source>
        <dbReference type="PROSITE" id="PS50928"/>
    </source>
</evidence>
<protein>
    <submittedName>
        <fullName evidence="9">Binding-protein-dependent transport systems inner membrane component</fullName>
    </submittedName>
</protein>
<dbReference type="Pfam" id="PF12911">
    <property type="entry name" value="OppC_N"/>
    <property type="match status" value="1"/>
</dbReference>
<evidence type="ECO:0000256" key="3">
    <source>
        <dbReference type="ARBA" id="ARBA00022475"/>
    </source>
</evidence>
<dbReference type="STRING" id="1499967.U27_05208"/>
<dbReference type="eggNOG" id="COG1173">
    <property type="taxonomic scope" value="Bacteria"/>
</dbReference>
<dbReference type="HOGENOM" id="CLU_028518_1_1_0"/>
<evidence type="ECO:0000256" key="4">
    <source>
        <dbReference type="ARBA" id="ARBA00022692"/>
    </source>
</evidence>
<keyword evidence="4 7" id="KW-0812">Transmembrane</keyword>
<keyword evidence="2 7" id="KW-0813">Transport</keyword>
<dbReference type="CDD" id="cd06261">
    <property type="entry name" value="TM_PBP2"/>
    <property type="match status" value="1"/>
</dbReference>
<evidence type="ECO:0000256" key="5">
    <source>
        <dbReference type="ARBA" id="ARBA00022989"/>
    </source>
</evidence>
<dbReference type="EMBL" id="DF820467">
    <property type="protein sequence ID" value="GAK58235.1"/>
    <property type="molecule type" value="Genomic_DNA"/>
</dbReference>
<dbReference type="GO" id="GO:0005886">
    <property type="term" value="C:plasma membrane"/>
    <property type="evidence" value="ECO:0007669"/>
    <property type="project" value="UniProtKB-SubCell"/>
</dbReference>
<comment type="subcellular location">
    <subcellularLocation>
        <location evidence="1 7">Cell membrane</location>
        <topology evidence="1 7">Multi-pass membrane protein</topology>
    </subcellularLocation>
</comment>
<reference evidence="9" key="1">
    <citation type="journal article" date="2015" name="PeerJ">
        <title>First genomic representation of candidate bacterial phylum KSB3 points to enhanced environmental sensing as a trigger of wastewater bulking.</title>
        <authorList>
            <person name="Sekiguchi Y."/>
            <person name="Ohashi A."/>
            <person name="Parks D.H."/>
            <person name="Yamauchi T."/>
            <person name="Tyson G.W."/>
            <person name="Hugenholtz P."/>
        </authorList>
    </citation>
    <scope>NUCLEOTIDE SEQUENCE [LARGE SCALE GENOMIC DNA]</scope>
</reference>
<evidence type="ECO:0000256" key="2">
    <source>
        <dbReference type="ARBA" id="ARBA00022448"/>
    </source>
</evidence>
<keyword evidence="6 7" id="KW-0472">Membrane</keyword>
<evidence type="ECO:0000256" key="6">
    <source>
        <dbReference type="ARBA" id="ARBA00023136"/>
    </source>
</evidence>
<feature type="transmembrane region" description="Helical" evidence="7">
    <location>
        <begin position="87"/>
        <end position="112"/>
    </location>
</feature>
<comment type="similarity">
    <text evidence="7">Belongs to the binding-protein-dependent transport system permease family.</text>
</comment>
<dbReference type="PANTHER" id="PTHR43386">
    <property type="entry name" value="OLIGOPEPTIDE TRANSPORT SYSTEM PERMEASE PROTEIN APPC"/>
    <property type="match status" value="1"/>
</dbReference>
<dbReference type="InterPro" id="IPR025966">
    <property type="entry name" value="OppC_N"/>
</dbReference>
<evidence type="ECO:0000313" key="10">
    <source>
        <dbReference type="Proteomes" id="UP000030661"/>
    </source>
</evidence>
<feature type="domain" description="ABC transmembrane type-1" evidence="8">
    <location>
        <begin position="85"/>
        <end position="274"/>
    </location>
</feature>
<keyword evidence="3" id="KW-1003">Cell membrane</keyword>
<dbReference type="SUPFAM" id="SSF161098">
    <property type="entry name" value="MetI-like"/>
    <property type="match status" value="1"/>
</dbReference>
<proteinExistence type="inferred from homology"/>
<evidence type="ECO:0000256" key="7">
    <source>
        <dbReference type="RuleBase" id="RU363032"/>
    </source>
</evidence>
<feature type="transmembrane region" description="Helical" evidence="7">
    <location>
        <begin position="251"/>
        <end position="274"/>
    </location>
</feature>
<dbReference type="Proteomes" id="UP000030661">
    <property type="component" value="Unassembled WGS sequence"/>
</dbReference>
<keyword evidence="5 7" id="KW-1133">Transmembrane helix</keyword>
<organism evidence="9">
    <name type="scientific">Vecturithrix granuli</name>
    <dbReference type="NCBI Taxonomy" id="1499967"/>
    <lineage>
        <taxon>Bacteria</taxon>
        <taxon>Candidatus Moduliflexota</taxon>
        <taxon>Candidatus Vecturitrichia</taxon>
        <taxon>Candidatus Vecturitrichales</taxon>
        <taxon>Candidatus Vecturitrichaceae</taxon>
        <taxon>Candidatus Vecturithrix</taxon>
    </lineage>
</organism>
<dbReference type="InterPro" id="IPR035906">
    <property type="entry name" value="MetI-like_sf"/>
</dbReference>
<keyword evidence="10" id="KW-1185">Reference proteome</keyword>
<accession>A0A081C0Y0</accession>
<feature type="transmembrane region" description="Helical" evidence="7">
    <location>
        <begin position="202"/>
        <end position="231"/>
    </location>
</feature>
<dbReference type="PROSITE" id="PS50928">
    <property type="entry name" value="ABC_TM1"/>
    <property type="match status" value="1"/>
</dbReference>
<dbReference type="Gene3D" id="1.10.3720.10">
    <property type="entry name" value="MetI-like"/>
    <property type="match status" value="1"/>
</dbReference>
<dbReference type="Pfam" id="PF00528">
    <property type="entry name" value="BPD_transp_1"/>
    <property type="match status" value="1"/>
</dbReference>
<evidence type="ECO:0000256" key="1">
    <source>
        <dbReference type="ARBA" id="ARBA00004651"/>
    </source>
</evidence>
<dbReference type="GO" id="GO:0055085">
    <property type="term" value="P:transmembrane transport"/>
    <property type="evidence" value="ECO:0007669"/>
    <property type="project" value="InterPro"/>
</dbReference>
<dbReference type="InterPro" id="IPR000515">
    <property type="entry name" value="MetI-like"/>
</dbReference>
<sequence>MLLQSLLPPDLIEIWRYFKKNHLAVLGLLLMLLLVLCAIFAVLITPAGYAEQKYLTEINAFPSFSHWFGVDAMGRDYFSRVIYGIRVSLSVGVITAFIALFIGVPLGAFAGYFSGLADWCIMRLVETFSVIPPLLVAILFVTLFGSGLQNVIIILACVSWMDVCRLVRGEMLSLKQREYATAAKAIGVKPYRVLFRHLLPNAVAPIIVGMVLCVPNAIMLEASLSFLGVGINPPTPSWGQMISDGLFYIQFYWHLTLFPAIFLALTVLSLSFIGDGLRDAMDPKLRGRR</sequence>
<feature type="transmembrane region" description="Helical" evidence="7">
    <location>
        <begin position="23"/>
        <end position="44"/>
    </location>
</feature>
<dbReference type="PANTHER" id="PTHR43386:SF1">
    <property type="entry name" value="D,D-DIPEPTIDE TRANSPORT SYSTEM PERMEASE PROTEIN DDPC-RELATED"/>
    <property type="match status" value="1"/>
</dbReference>
<evidence type="ECO:0000313" key="9">
    <source>
        <dbReference type="EMBL" id="GAK58235.1"/>
    </source>
</evidence>
<name>A0A081C0Y0_VECG1</name>
<dbReference type="AlphaFoldDB" id="A0A081C0Y0"/>
<dbReference type="InterPro" id="IPR050366">
    <property type="entry name" value="BP-dependent_transpt_permease"/>
</dbReference>
<gene>
    <name evidence="9" type="ORF">U27_05208</name>
</gene>